<comment type="caution">
    <text evidence="5">The sequence shown here is derived from an EMBL/GenBank/DDBJ whole genome shotgun (WGS) entry which is preliminary data.</text>
</comment>
<organism evidence="5 6">
    <name type="scientific">Hibiscus sabdariffa</name>
    <name type="common">roselle</name>
    <dbReference type="NCBI Taxonomy" id="183260"/>
    <lineage>
        <taxon>Eukaryota</taxon>
        <taxon>Viridiplantae</taxon>
        <taxon>Streptophyta</taxon>
        <taxon>Embryophyta</taxon>
        <taxon>Tracheophyta</taxon>
        <taxon>Spermatophyta</taxon>
        <taxon>Magnoliopsida</taxon>
        <taxon>eudicotyledons</taxon>
        <taxon>Gunneridae</taxon>
        <taxon>Pentapetalae</taxon>
        <taxon>rosids</taxon>
        <taxon>malvids</taxon>
        <taxon>Malvales</taxon>
        <taxon>Malvaceae</taxon>
        <taxon>Malvoideae</taxon>
        <taxon>Hibiscus</taxon>
    </lineage>
</organism>
<evidence type="ECO:0000313" key="6">
    <source>
        <dbReference type="Proteomes" id="UP001396334"/>
    </source>
</evidence>
<keyword evidence="6" id="KW-1185">Reference proteome</keyword>
<evidence type="ECO:0000313" key="5">
    <source>
        <dbReference type="EMBL" id="KAK9023318.1"/>
    </source>
</evidence>
<accession>A0ABR2SE94</accession>
<gene>
    <name evidence="5" type="ORF">V6N11_003539</name>
</gene>
<sequence>MRTKDPDFFPLSNHLYVNDFLSLKNELAIADDSDRIIWSTPRFESPVALLQLDDSDNLVLLDEQNVSLWESFGYPTDTLVMVLRLAVRVEGDDLLAVFDGRSSVHRHECAGGFRVGERQWFVLVRRRRFDGRLQGDIGSY</sequence>
<dbReference type="Pfam" id="PF01453">
    <property type="entry name" value="B_lectin"/>
    <property type="match status" value="1"/>
</dbReference>
<dbReference type="InterPro" id="IPR001480">
    <property type="entry name" value="Bulb-type_lectin_dom"/>
</dbReference>
<dbReference type="Gene3D" id="2.90.10.30">
    <property type="match status" value="1"/>
</dbReference>
<keyword evidence="3" id="KW-0325">Glycoprotein</keyword>
<evidence type="ECO:0000256" key="1">
    <source>
        <dbReference type="ARBA" id="ARBA00022729"/>
    </source>
</evidence>
<name>A0ABR2SE94_9ROSI</name>
<dbReference type="Proteomes" id="UP001396334">
    <property type="component" value="Unassembled WGS sequence"/>
</dbReference>
<evidence type="ECO:0000256" key="3">
    <source>
        <dbReference type="ARBA" id="ARBA00023180"/>
    </source>
</evidence>
<evidence type="ECO:0000259" key="4">
    <source>
        <dbReference type="Pfam" id="PF01453"/>
    </source>
</evidence>
<feature type="domain" description="Bulb-type lectin" evidence="4">
    <location>
        <begin position="22"/>
        <end position="88"/>
    </location>
</feature>
<proteinExistence type="predicted"/>
<keyword evidence="2" id="KW-1015">Disulfide bond</keyword>
<dbReference type="EMBL" id="JBBPBN010000015">
    <property type="protein sequence ID" value="KAK9023318.1"/>
    <property type="molecule type" value="Genomic_DNA"/>
</dbReference>
<reference evidence="5 6" key="1">
    <citation type="journal article" date="2024" name="G3 (Bethesda)">
        <title>Genome assembly of Hibiscus sabdariffa L. provides insights into metabolisms of medicinal natural products.</title>
        <authorList>
            <person name="Kim T."/>
        </authorList>
    </citation>
    <scope>NUCLEOTIDE SEQUENCE [LARGE SCALE GENOMIC DNA]</scope>
    <source>
        <strain evidence="5">TK-2024</strain>
        <tissue evidence="5">Old leaves</tissue>
    </source>
</reference>
<dbReference type="InterPro" id="IPR036426">
    <property type="entry name" value="Bulb-type_lectin_dom_sf"/>
</dbReference>
<protein>
    <recommendedName>
        <fullName evidence="4">Bulb-type lectin domain-containing protein</fullName>
    </recommendedName>
</protein>
<dbReference type="SUPFAM" id="SSF51110">
    <property type="entry name" value="alpha-D-mannose-specific plant lectins"/>
    <property type="match status" value="1"/>
</dbReference>
<keyword evidence="1" id="KW-0732">Signal</keyword>
<evidence type="ECO:0000256" key="2">
    <source>
        <dbReference type="ARBA" id="ARBA00023157"/>
    </source>
</evidence>